<reference evidence="10" key="1">
    <citation type="submission" date="2017-07" db="EMBL/GenBank/DDBJ databases">
        <title>Taro Niue Genome Assembly and Annotation.</title>
        <authorList>
            <person name="Atibalentja N."/>
            <person name="Keating K."/>
            <person name="Fields C.J."/>
        </authorList>
    </citation>
    <scope>NUCLEOTIDE SEQUENCE</scope>
    <source>
        <strain evidence="10">Niue_2</strain>
        <tissue evidence="10">Leaf</tissue>
    </source>
</reference>
<accession>A0A843VH31</accession>
<feature type="domain" description="GATA-type" evidence="9">
    <location>
        <begin position="146"/>
        <end position="182"/>
    </location>
</feature>
<comment type="similarity">
    <text evidence="7">Belongs to the type IV zinc-finger family. Class B subfamily.</text>
</comment>
<keyword evidence="4" id="KW-0805">Transcription regulation</keyword>
<dbReference type="PROSITE" id="PS00344">
    <property type="entry name" value="GATA_ZN_FINGER_1"/>
    <property type="match status" value="1"/>
</dbReference>
<keyword evidence="1" id="KW-0479">Metal-binding</keyword>
<keyword evidence="6" id="KW-0804">Transcription</keyword>
<gene>
    <name evidence="10" type="ORF">Taro_030748</name>
</gene>
<evidence type="ECO:0000256" key="4">
    <source>
        <dbReference type="ARBA" id="ARBA00023015"/>
    </source>
</evidence>
<dbReference type="CDD" id="cd00202">
    <property type="entry name" value="ZnF_GATA"/>
    <property type="match status" value="1"/>
</dbReference>
<evidence type="ECO:0000256" key="6">
    <source>
        <dbReference type="ARBA" id="ARBA00023163"/>
    </source>
</evidence>
<dbReference type="GO" id="GO:0008270">
    <property type="term" value="F:zinc ion binding"/>
    <property type="evidence" value="ECO:0007669"/>
    <property type="project" value="UniProtKB-KW"/>
</dbReference>
<organism evidence="10 11">
    <name type="scientific">Colocasia esculenta</name>
    <name type="common">Wild taro</name>
    <name type="synonym">Arum esculentum</name>
    <dbReference type="NCBI Taxonomy" id="4460"/>
    <lineage>
        <taxon>Eukaryota</taxon>
        <taxon>Viridiplantae</taxon>
        <taxon>Streptophyta</taxon>
        <taxon>Embryophyta</taxon>
        <taxon>Tracheophyta</taxon>
        <taxon>Spermatophyta</taxon>
        <taxon>Magnoliopsida</taxon>
        <taxon>Liliopsida</taxon>
        <taxon>Araceae</taxon>
        <taxon>Aroideae</taxon>
        <taxon>Colocasieae</taxon>
        <taxon>Colocasia</taxon>
    </lineage>
</organism>
<dbReference type="PANTHER" id="PTHR46813">
    <property type="entry name" value="GATA TRANSCRIPTION FACTOR 18"/>
    <property type="match status" value="1"/>
</dbReference>
<sequence length="299" mass="31445">MQRRGSGGRRNGSIYAPSEAVMPCSCSLFQDVDCGPGTFSIFFATSGAINEQPPEDDRDPYCGSYSSAVDCTLSLGTPSTRHQSHATAKTSPLSVIQNQQRANKTLPWDFMASQKKQTPAAASVGGATSVLRSGAGGGGLKLGGDHLLARRCANCDTTSTPLWRNGPRGPKSLCNACGIRYKKEERRAGSAVATLPSTSCSSSSAISAASHMEPPPAQHHQHLTGYDYYQNPWYYPAAALQATARKAASTPTFISAISAADDGNTMDGAAALPFLSWRLNMSAAPHAAEFVPGLVHDCT</sequence>
<evidence type="ECO:0000256" key="5">
    <source>
        <dbReference type="ARBA" id="ARBA00023125"/>
    </source>
</evidence>
<evidence type="ECO:0000256" key="8">
    <source>
        <dbReference type="PROSITE-ProRule" id="PRU00094"/>
    </source>
</evidence>
<dbReference type="PROSITE" id="PS50114">
    <property type="entry name" value="GATA_ZN_FINGER_2"/>
    <property type="match status" value="1"/>
</dbReference>
<keyword evidence="5" id="KW-0238">DNA-binding</keyword>
<proteinExistence type="inferred from homology"/>
<dbReference type="OrthoDB" id="2162994at2759"/>
<dbReference type="SMART" id="SM00401">
    <property type="entry name" value="ZnF_GATA"/>
    <property type="match status" value="1"/>
</dbReference>
<evidence type="ECO:0000259" key="9">
    <source>
        <dbReference type="PROSITE" id="PS50114"/>
    </source>
</evidence>
<dbReference type="Pfam" id="PF00320">
    <property type="entry name" value="GATA"/>
    <property type="match status" value="1"/>
</dbReference>
<keyword evidence="3" id="KW-0862">Zinc</keyword>
<evidence type="ECO:0000256" key="7">
    <source>
        <dbReference type="ARBA" id="ARBA00024019"/>
    </source>
</evidence>
<keyword evidence="11" id="KW-1185">Reference proteome</keyword>
<dbReference type="SUPFAM" id="SSF57716">
    <property type="entry name" value="Glucocorticoid receptor-like (DNA-binding domain)"/>
    <property type="match status" value="1"/>
</dbReference>
<dbReference type="GO" id="GO:0006355">
    <property type="term" value="P:regulation of DNA-templated transcription"/>
    <property type="evidence" value="ECO:0007669"/>
    <property type="project" value="InterPro"/>
</dbReference>
<dbReference type="Proteomes" id="UP000652761">
    <property type="component" value="Unassembled WGS sequence"/>
</dbReference>
<comment type="caution">
    <text evidence="10">The sequence shown here is derived from an EMBL/GenBank/DDBJ whole genome shotgun (WGS) entry which is preliminary data.</text>
</comment>
<dbReference type="GO" id="GO:0043565">
    <property type="term" value="F:sequence-specific DNA binding"/>
    <property type="evidence" value="ECO:0007669"/>
    <property type="project" value="InterPro"/>
</dbReference>
<dbReference type="InterPro" id="IPR000679">
    <property type="entry name" value="Znf_GATA"/>
</dbReference>
<protein>
    <recommendedName>
        <fullName evidence="9">GATA-type domain-containing protein</fullName>
    </recommendedName>
</protein>
<keyword evidence="2 8" id="KW-0863">Zinc-finger</keyword>
<dbReference type="EMBL" id="NMUH01002131">
    <property type="protein sequence ID" value="MQL98042.1"/>
    <property type="molecule type" value="Genomic_DNA"/>
</dbReference>
<evidence type="ECO:0000256" key="3">
    <source>
        <dbReference type="ARBA" id="ARBA00022833"/>
    </source>
</evidence>
<dbReference type="InterPro" id="IPR013088">
    <property type="entry name" value="Znf_NHR/GATA"/>
</dbReference>
<dbReference type="AlphaFoldDB" id="A0A843VH31"/>
<evidence type="ECO:0000313" key="10">
    <source>
        <dbReference type="EMBL" id="MQL98042.1"/>
    </source>
</evidence>
<dbReference type="Gene3D" id="3.30.50.10">
    <property type="entry name" value="Erythroid Transcription Factor GATA-1, subunit A"/>
    <property type="match status" value="1"/>
</dbReference>
<evidence type="ECO:0000313" key="11">
    <source>
        <dbReference type="Proteomes" id="UP000652761"/>
    </source>
</evidence>
<name>A0A843VH31_COLES</name>
<evidence type="ECO:0000256" key="2">
    <source>
        <dbReference type="ARBA" id="ARBA00022771"/>
    </source>
</evidence>
<evidence type="ECO:0000256" key="1">
    <source>
        <dbReference type="ARBA" id="ARBA00022723"/>
    </source>
</evidence>
<dbReference type="PANTHER" id="PTHR46813:SF16">
    <property type="entry name" value="GATA TRANSCRIPTION FACTOR 18"/>
    <property type="match status" value="1"/>
</dbReference>